<comment type="caution">
    <text evidence="1">The sequence shown here is derived from an EMBL/GenBank/DDBJ whole genome shotgun (WGS) entry which is preliminary data.</text>
</comment>
<gene>
    <name evidence="1" type="ORF">SDC9_140806</name>
</gene>
<accession>A0A645DWF3</accession>
<organism evidence="1">
    <name type="scientific">bioreactor metagenome</name>
    <dbReference type="NCBI Taxonomy" id="1076179"/>
    <lineage>
        <taxon>unclassified sequences</taxon>
        <taxon>metagenomes</taxon>
        <taxon>ecological metagenomes</taxon>
    </lineage>
</organism>
<name>A0A645DWF3_9ZZZZ</name>
<dbReference type="AlphaFoldDB" id="A0A645DWF3"/>
<reference evidence="1" key="1">
    <citation type="submission" date="2019-08" db="EMBL/GenBank/DDBJ databases">
        <authorList>
            <person name="Kucharzyk K."/>
            <person name="Murdoch R.W."/>
            <person name="Higgins S."/>
            <person name="Loffler F."/>
        </authorList>
    </citation>
    <scope>NUCLEOTIDE SEQUENCE</scope>
</reference>
<evidence type="ECO:0000313" key="1">
    <source>
        <dbReference type="EMBL" id="MPM93666.1"/>
    </source>
</evidence>
<proteinExistence type="predicted"/>
<sequence length="84" mass="9311">MFNVSELISNEPAALVGIIATGCLPTPADNILLFVWACKKLVLLNRDIEITKINNAIACSKLIFNAFINCNILKKSYVLFKIKN</sequence>
<dbReference type="EMBL" id="VSSQ01040427">
    <property type="protein sequence ID" value="MPM93666.1"/>
    <property type="molecule type" value="Genomic_DNA"/>
</dbReference>
<protein>
    <submittedName>
        <fullName evidence="1">Uncharacterized protein</fullName>
    </submittedName>
</protein>